<evidence type="ECO:0000313" key="1">
    <source>
        <dbReference type="EMBL" id="GAA2039230.1"/>
    </source>
</evidence>
<sequence>MPAEVVNAAASDADETSFGTAAGDLLTAAGWHLQRYEALSPTLAEHQWASGDDTRWACFTTPDTDPDAVGSGGWTLARPGDHGKQQRITASANTPAAIVASLALSA</sequence>
<protein>
    <submittedName>
        <fullName evidence="1">Uncharacterized protein</fullName>
    </submittedName>
</protein>
<gene>
    <name evidence="1" type="ORF">GCM10009839_46380</name>
</gene>
<dbReference type="Proteomes" id="UP001500751">
    <property type="component" value="Unassembled WGS sequence"/>
</dbReference>
<reference evidence="1 2" key="1">
    <citation type="journal article" date="2019" name="Int. J. Syst. Evol. Microbiol.">
        <title>The Global Catalogue of Microorganisms (GCM) 10K type strain sequencing project: providing services to taxonomists for standard genome sequencing and annotation.</title>
        <authorList>
            <consortium name="The Broad Institute Genomics Platform"/>
            <consortium name="The Broad Institute Genome Sequencing Center for Infectious Disease"/>
            <person name="Wu L."/>
            <person name="Ma J."/>
        </authorList>
    </citation>
    <scope>NUCLEOTIDE SEQUENCE [LARGE SCALE GENOMIC DNA]</scope>
    <source>
        <strain evidence="1 2">JCM 16014</strain>
    </source>
</reference>
<organism evidence="1 2">
    <name type="scientific">Catenulispora yoronensis</name>
    <dbReference type="NCBI Taxonomy" id="450799"/>
    <lineage>
        <taxon>Bacteria</taxon>
        <taxon>Bacillati</taxon>
        <taxon>Actinomycetota</taxon>
        <taxon>Actinomycetes</taxon>
        <taxon>Catenulisporales</taxon>
        <taxon>Catenulisporaceae</taxon>
        <taxon>Catenulispora</taxon>
    </lineage>
</organism>
<keyword evidence="2" id="KW-1185">Reference proteome</keyword>
<evidence type="ECO:0000313" key="2">
    <source>
        <dbReference type="Proteomes" id="UP001500751"/>
    </source>
</evidence>
<dbReference type="RefSeq" id="WP_344667742.1">
    <property type="nucleotide sequence ID" value="NZ_BAAAQN010000028.1"/>
</dbReference>
<name>A0ABN2UM78_9ACTN</name>
<accession>A0ABN2UM78</accession>
<dbReference type="EMBL" id="BAAAQN010000028">
    <property type="protein sequence ID" value="GAA2039230.1"/>
    <property type="molecule type" value="Genomic_DNA"/>
</dbReference>
<proteinExistence type="predicted"/>
<comment type="caution">
    <text evidence="1">The sequence shown here is derived from an EMBL/GenBank/DDBJ whole genome shotgun (WGS) entry which is preliminary data.</text>
</comment>